<evidence type="ECO:0000313" key="2">
    <source>
        <dbReference type="EMBL" id="MER5172766.1"/>
    </source>
</evidence>
<proteinExistence type="predicted"/>
<dbReference type="EMBL" id="JAYWLC010000011">
    <property type="protein sequence ID" value="MER5172766.1"/>
    <property type="molecule type" value="Genomic_DNA"/>
</dbReference>
<feature type="signal peptide" evidence="1">
    <location>
        <begin position="1"/>
        <end position="21"/>
    </location>
</feature>
<organism evidence="2 3">
    <name type="scientific">Thioclava kandeliae</name>
    <dbReference type="NCBI Taxonomy" id="3070818"/>
    <lineage>
        <taxon>Bacteria</taxon>
        <taxon>Pseudomonadati</taxon>
        <taxon>Pseudomonadota</taxon>
        <taxon>Alphaproteobacteria</taxon>
        <taxon>Rhodobacterales</taxon>
        <taxon>Paracoccaceae</taxon>
        <taxon>Thioclava</taxon>
    </lineage>
</organism>
<keyword evidence="1" id="KW-0732">Signal</keyword>
<reference evidence="2 3" key="1">
    <citation type="submission" date="2024-06" db="EMBL/GenBank/DDBJ databases">
        <title>Thioclava kandeliae sp. nov. from a rhizosphere soil sample of Kandelia candel in a mangrove.</title>
        <authorList>
            <person name="Mu T."/>
        </authorList>
    </citation>
    <scope>NUCLEOTIDE SEQUENCE [LARGE SCALE GENOMIC DNA]</scope>
    <source>
        <strain evidence="2 3">CPCC 100088</strain>
    </source>
</reference>
<evidence type="ECO:0008006" key="4">
    <source>
        <dbReference type="Google" id="ProtNLM"/>
    </source>
</evidence>
<feature type="chain" id="PRO_5046160769" description="Argininosuccinate lyase" evidence="1">
    <location>
        <begin position="22"/>
        <end position="76"/>
    </location>
</feature>
<keyword evidence="3" id="KW-1185">Reference proteome</keyword>
<dbReference type="RefSeq" id="WP_339111987.1">
    <property type="nucleotide sequence ID" value="NZ_JAYWLC010000011.1"/>
</dbReference>
<name>A0ABV1SIP2_9RHOB</name>
<protein>
    <recommendedName>
        <fullName evidence="4">Argininosuccinate lyase</fullName>
    </recommendedName>
</protein>
<evidence type="ECO:0000313" key="3">
    <source>
        <dbReference type="Proteomes" id="UP001438953"/>
    </source>
</evidence>
<dbReference type="PROSITE" id="PS51257">
    <property type="entry name" value="PROKAR_LIPOPROTEIN"/>
    <property type="match status" value="1"/>
</dbReference>
<comment type="caution">
    <text evidence="2">The sequence shown here is derived from an EMBL/GenBank/DDBJ whole genome shotgun (WGS) entry which is preliminary data.</text>
</comment>
<accession>A0ABV1SIP2</accession>
<sequence>MRHLPCLALIPLLCAALSACGGGPMMDGGYPELLPLDQILTPTPEPDYTASRALEARADALRAEAEALRNAPTGEN</sequence>
<dbReference type="Proteomes" id="UP001438953">
    <property type="component" value="Unassembled WGS sequence"/>
</dbReference>
<evidence type="ECO:0000256" key="1">
    <source>
        <dbReference type="SAM" id="SignalP"/>
    </source>
</evidence>
<gene>
    <name evidence="2" type="ORF">VSX56_13390</name>
</gene>